<feature type="transmembrane region" description="Helical" evidence="1">
    <location>
        <begin position="141"/>
        <end position="158"/>
    </location>
</feature>
<dbReference type="GO" id="GO:0016747">
    <property type="term" value="F:acyltransferase activity, transferring groups other than amino-acyl groups"/>
    <property type="evidence" value="ECO:0007669"/>
    <property type="project" value="InterPro"/>
</dbReference>
<name>A0A3D0WB55_9SPHN</name>
<dbReference type="PANTHER" id="PTHR23028">
    <property type="entry name" value="ACETYLTRANSFERASE"/>
    <property type="match status" value="1"/>
</dbReference>
<dbReference type="GO" id="GO:0016020">
    <property type="term" value="C:membrane"/>
    <property type="evidence" value="ECO:0007669"/>
    <property type="project" value="TreeGrafter"/>
</dbReference>
<evidence type="ECO:0000259" key="2">
    <source>
        <dbReference type="Pfam" id="PF01757"/>
    </source>
</evidence>
<dbReference type="GO" id="GO:0000271">
    <property type="term" value="P:polysaccharide biosynthetic process"/>
    <property type="evidence" value="ECO:0007669"/>
    <property type="project" value="TreeGrafter"/>
</dbReference>
<keyword evidence="1" id="KW-0472">Membrane</keyword>
<keyword evidence="1" id="KW-0812">Transmembrane</keyword>
<feature type="non-terminal residue" evidence="3">
    <location>
        <position position="1"/>
    </location>
</feature>
<protein>
    <recommendedName>
        <fullName evidence="2">Acyltransferase 3 domain-containing protein</fullName>
    </recommendedName>
</protein>
<accession>A0A3D0WB55</accession>
<evidence type="ECO:0000256" key="1">
    <source>
        <dbReference type="SAM" id="Phobius"/>
    </source>
</evidence>
<reference evidence="3 4" key="1">
    <citation type="journal article" date="2018" name="Nat. Biotechnol.">
        <title>A standardized bacterial taxonomy based on genome phylogeny substantially revises the tree of life.</title>
        <authorList>
            <person name="Parks D.H."/>
            <person name="Chuvochina M."/>
            <person name="Waite D.W."/>
            <person name="Rinke C."/>
            <person name="Skarshewski A."/>
            <person name="Chaumeil P.A."/>
            <person name="Hugenholtz P."/>
        </authorList>
    </citation>
    <scope>NUCLEOTIDE SEQUENCE [LARGE SCALE GENOMIC DNA]</scope>
    <source>
        <strain evidence="3">UBA9015</strain>
    </source>
</reference>
<gene>
    <name evidence="3" type="ORF">DEP91_03500</name>
</gene>
<evidence type="ECO:0000313" key="4">
    <source>
        <dbReference type="Proteomes" id="UP000262699"/>
    </source>
</evidence>
<proteinExistence type="predicted"/>
<dbReference type="PANTHER" id="PTHR23028:SF131">
    <property type="entry name" value="BLR2367 PROTEIN"/>
    <property type="match status" value="1"/>
</dbReference>
<keyword evidence="1" id="KW-1133">Transmembrane helix</keyword>
<evidence type="ECO:0000313" key="3">
    <source>
        <dbReference type="EMBL" id="HCB75224.1"/>
    </source>
</evidence>
<feature type="domain" description="Acyltransferase 3" evidence="2">
    <location>
        <begin position="7"/>
        <end position="240"/>
    </location>
</feature>
<feature type="transmembrane region" description="Helical" evidence="1">
    <location>
        <begin position="219"/>
        <end position="240"/>
    </location>
</feature>
<sequence length="274" mass="29388">DENSPPTPFLFARIRRVVPLYWLATLVMAAELAIAGMPPGARRIASALAFLPQGNAGPTAMGLPLLAPGWSLHYEMGFYLLFAATLVLPVRWRTPLLSALLLTLAAIGSAQRSAWTSPILIEFAAGMWIGEVWRGRATMRAVAVGGGLCLIFMLALHAGLMDRIRLFAGTLAIAAMVWTLSREPVTRRPRLEALGDASYAIYLTHLLVMKPLFALTAGAVPPAALMLPAAILGIAAGLIVHRQVERPIARALDPARIRARSRAGTPRPSVRATP</sequence>
<dbReference type="InterPro" id="IPR002656">
    <property type="entry name" value="Acyl_transf_3_dom"/>
</dbReference>
<dbReference type="Proteomes" id="UP000262699">
    <property type="component" value="Unassembled WGS sequence"/>
</dbReference>
<dbReference type="AlphaFoldDB" id="A0A3D0WB55"/>
<dbReference type="EMBL" id="DOYJ01000104">
    <property type="protein sequence ID" value="HCB75224.1"/>
    <property type="molecule type" value="Genomic_DNA"/>
</dbReference>
<dbReference type="InterPro" id="IPR050879">
    <property type="entry name" value="Acyltransferase_3"/>
</dbReference>
<feature type="transmembrane region" description="Helical" evidence="1">
    <location>
        <begin position="20"/>
        <end position="37"/>
    </location>
</feature>
<dbReference type="Pfam" id="PF01757">
    <property type="entry name" value="Acyl_transf_3"/>
    <property type="match status" value="1"/>
</dbReference>
<feature type="transmembrane region" description="Helical" evidence="1">
    <location>
        <begin position="76"/>
        <end position="92"/>
    </location>
</feature>
<organism evidence="3 4">
    <name type="scientific">Sphingomonas bacterium</name>
    <dbReference type="NCBI Taxonomy" id="1895847"/>
    <lineage>
        <taxon>Bacteria</taxon>
        <taxon>Pseudomonadati</taxon>
        <taxon>Pseudomonadota</taxon>
        <taxon>Alphaproteobacteria</taxon>
        <taxon>Sphingomonadales</taxon>
        <taxon>Sphingomonadaceae</taxon>
        <taxon>Sphingomonas</taxon>
    </lineage>
</organism>
<comment type="caution">
    <text evidence="3">The sequence shown here is derived from an EMBL/GenBank/DDBJ whole genome shotgun (WGS) entry which is preliminary data.</text>
</comment>